<feature type="region of interest" description="Disordered" evidence="1">
    <location>
        <begin position="282"/>
        <end position="309"/>
    </location>
</feature>
<dbReference type="GO" id="GO:0000166">
    <property type="term" value="F:nucleotide binding"/>
    <property type="evidence" value="ECO:0007669"/>
    <property type="project" value="InterPro"/>
</dbReference>
<evidence type="ECO:0000256" key="1">
    <source>
        <dbReference type="SAM" id="MobiDB-lite"/>
    </source>
</evidence>
<dbReference type="Pfam" id="PF18305">
    <property type="entry name" value="DNA_pol_A_exoN"/>
    <property type="match status" value="1"/>
</dbReference>
<dbReference type="GO" id="GO:0008408">
    <property type="term" value="F:3'-5' exonuclease activity"/>
    <property type="evidence" value="ECO:0007669"/>
    <property type="project" value="InterPro"/>
</dbReference>
<dbReference type="GO" id="GO:0003676">
    <property type="term" value="F:nucleic acid binding"/>
    <property type="evidence" value="ECO:0007669"/>
    <property type="project" value="InterPro"/>
</dbReference>
<dbReference type="InterPro" id="IPR041605">
    <property type="entry name" value="Exo_C"/>
</dbReference>
<dbReference type="AlphaFoldDB" id="A0A0X2NL85"/>
<dbReference type="Pfam" id="PF01612">
    <property type="entry name" value="DNA_pol_A_exo1"/>
    <property type="match status" value="1"/>
</dbReference>
<dbReference type="SUPFAM" id="SSF47819">
    <property type="entry name" value="HRDC-like"/>
    <property type="match status" value="1"/>
</dbReference>
<dbReference type="InterPro" id="IPR012337">
    <property type="entry name" value="RNaseH-like_sf"/>
</dbReference>
<dbReference type="SUPFAM" id="SSF53098">
    <property type="entry name" value="Ribonuclease H-like"/>
    <property type="match status" value="1"/>
</dbReference>
<dbReference type="GO" id="GO:0006139">
    <property type="term" value="P:nucleobase-containing compound metabolic process"/>
    <property type="evidence" value="ECO:0007669"/>
    <property type="project" value="InterPro"/>
</dbReference>
<keyword evidence="3" id="KW-0378">Hydrolase</keyword>
<dbReference type="InterPro" id="IPR010997">
    <property type="entry name" value="HRDC-like_sf"/>
</dbReference>
<organism evidence="3 4">
    <name type="scientific">Corynebacterium variabile</name>
    <dbReference type="NCBI Taxonomy" id="1727"/>
    <lineage>
        <taxon>Bacteria</taxon>
        <taxon>Bacillati</taxon>
        <taxon>Actinomycetota</taxon>
        <taxon>Actinomycetes</taxon>
        <taxon>Mycobacteriales</taxon>
        <taxon>Corynebacteriaceae</taxon>
        <taxon>Corynebacterium</taxon>
    </lineage>
</organism>
<dbReference type="InterPro" id="IPR044876">
    <property type="entry name" value="HRDC_dom_sf"/>
</dbReference>
<feature type="domain" description="3'-5' exonuclease" evidence="2">
    <location>
        <begin position="22"/>
        <end position="190"/>
    </location>
</feature>
<dbReference type="EMBL" id="FAUH01000004">
    <property type="protein sequence ID" value="CUU65501.1"/>
    <property type="molecule type" value="Genomic_DNA"/>
</dbReference>
<protein>
    <submittedName>
        <fullName evidence="3">Ribonuclease D</fullName>
        <ecNumber evidence="3">3.1.13.5</ecNumber>
    </submittedName>
</protein>
<keyword evidence="4" id="KW-1185">Reference proteome</keyword>
<dbReference type="Gene3D" id="1.10.150.80">
    <property type="entry name" value="HRDC domain"/>
    <property type="match status" value="2"/>
</dbReference>
<dbReference type="InterPro" id="IPR036397">
    <property type="entry name" value="RNaseH_sf"/>
</dbReference>
<name>A0A0X2NL85_9CORY</name>
<feature type="compositionally biased region" description="Basic and acidic residues" evidence="1">
    <location>
        <begin position="282"/>
        <end position="291"/>
    </location>
</feature>
<proteinExistence type="predicted"/>
<dbReference type="InterPro" id="IPR002121">
    <property type="entry name" value="HRDC_dom"/>
</dbReference>
<dbReference type="PANTHER" id="PTHR47649:SF1">
    <property type="entry name" value="RIBONUCLEASE D"/>
    <property type="match status" value="1"/>
</dbReference>
<feature type="region of interest" description="Disordered" evidence="1">
    <location>
        <begin position="1"/>
        <end position="21"/>
    </location>
</feature>
<dbReference type="PANTHER" id="PTHR47649">
    <property type="entry name" value="RIBONUCLEASE D"/>
    <property type="match status" value="1"/>
</dbReference>
<evidence type="ECO:0000313" key="3">
    <source>
        <dbReference type="EMBL" id="CUU65501.1"/>
    </source>
</evidence>
<dbReference type="GO" id="GO:0033890">
    <property type="term" value="F:ribonuclease D activity"/>
    <property type="evidence" value="ECO:0007669"/>
    <property type="project" value="UniProtKB-EC"/>
</dbReference>
<evidence type="ECO:0000259" key="2">
    <source>
        <dbReference type="SMART" id="SM00474"/>
    </source>
</evidence>
<accession>A0A0X2NL85</accession>
<dbReference type="CDD" id="cd06142">
    <property type="entry name" value="RNaseD_exo"/>
    <property type="match status" value="1"/>
</dbReference>
<dbReference type="Gene3D" id="3.30.420.10">
    <property type="entry name" value="Ribonuclease H-like superfamily/Ribonuclease H"/>
    <property type="match status" value="1"/>
</dbReference>
<dbReference type="EC" id="3.1.13.5" evidence="3"/>
<sequence>MENTADNLTDTRYLASPREGLPPLADTSDAVVDVAEVLATGSGPVAVDTERASGFRFDDRAWLVQLRRAGAGTHLVDPAVVPDAGELLAPVLNDLPWVLHAAHTDLPALTTLGWHTPLLHDTQIAGRLLGFGQIGLAGMLEELLGVTVAKDKGREDWSARPLPADMLTYAALDVELLVELLATAMSRLRRRSEAEGLDRVGWYRQECDHVSADWSRPVQVPDWTRLRGIGAVRDPRGLEMARRLTDIRTEVARRRDTPPEKVLRSSVIVDMARAPYQAEDMLRSGRGDSGRGVRHGGRGRSGGRQGPQMSRELQARLVAGVRDALSVDTAVLPDRPRSPRGRPDHRTWAKDYPVAGRLASGFRTAVDDLAERLDLHPSELVVSASVRSVAWDAAQLLETLDAGQASGYVEDPVGWAEDALGSLLTAQDARAWQSDLLIPALLPVIAEEMPCPVEDATDD</sequence>
<reference evidence="4" key="1">
    <citation type="submission" date="2015-11" db="EMBL/GenBank/DDBJ databases">
        <authorList>
            <person name="Dugat-Bony E."/>
        </authorList>
    </citation>
    <scope>NUCLEOTIDE SEQUENCE [LARGE SCALE GENOMIC DNA]</scope>
    <source>
        <strain evidence="4">Mu292</strain>
    </source>
</reference>
<dbReference type="InterPro" id="IPR051086">
    <property type="entry name" value="RNase_D-like"/>
</dbReference>
<dbReference type="Proteomes" id="UP000182498">
    <property type="component" value="Unassembled WGS sequence"/>
</dbReference>
<dbReference type="SMART" id="SM00474">
    <property type="entry name" value="35EXOc"/>
    <property type="match status" value="1"/>
</dbReference>
<gene>
    <name evidence="3" type="ORF">CVAR292_00820</name>
</gene>
<dbReference type="OrthoDB" id="144122at2"/>
<evidence type="ECO:0000313" key="4">
    <source>
        <dbReference type="Proteomes" id="UP000182498"/>
    </source>
</evidence>
<dbReference type="InterPro" id="IPR002562">
    <property type="entry name" value="3'-5'_exonuclease_dom"/>
</dbReference>
<dbReference type="Pfam" id="PF00570">
    <property type="entry name" value="HRDC"/>
    <property type="match status" value="1"/>
</dbReference>
<dbReference type="RefSeq" id="WP_082796400.1">
    <property type="nucleotide sequence ID" value="NZ_FAUH01000004.1"/>
</dbReference>
<feature type="compositionally biased region" description="Polar residues" evidence="1">
    <location>
        <begin position="1"/>
        <end position="10"/>
    </location>
</feature>